<dbReference type="InterPro" id="IPR012338">
    <property type="entry name" value="Beta-lactam/transpept-like"/>
</dbReference>
<feature type="domain" description="Penicillin-binding protein transpeptidase" evidence="17">
    <location>
        <begin position="345"/>
        <end position="590"/>
    </location>
</feature>
<dbReference type="Gene3D" id="2.60.40.10">
    <property type="entry name" value="Immunoglobulins"/>
    <property type="match status" value="1"/>
</dbReference>
<evidence type="ECO:0000256" key="14">
    <source>
        <dbReference type="ARBA" id="ARBA00023316"/>
    </source>
</evidence>
<evidence type="ECO:0000256" key="8">
    <source>
        <dbReference type="ARBA" id="ARBA00022679"/>
    </source>
</evidence>
<sequence length="869" mass="96143">MCMANWIDRRRKRLRFFGMRSSGGFMKSKNIAKLSKLMFIGVIIFLLLIFVGIPIFALTLPSPERVVRREGFSTKILDRKGNVLYDVYKDQKRTPVNFDQMSDYVKKATVSIEDKNFYEHQGFDVFGMLRGVLRLFTRGRAQGGSTLTQQLVKNVLLTSERSLTRKIKEFMLAIQIERKYNKDEILRMYLNEAPYGGAIYGVEAAAETYFGKKAIDLNLVESAILAGIPQRPTFYSPYSDKEAYKDRTKQVLRRMREDDVIDKDTEENALEELDSIKIKDRGASFRAAHFVIYVQKLLEERYGESSVEQGGLEVTTTLDVDLQDEAQKIVAEEIEKVEKVHITNGAAVVLNPDTGEILAMVGSKDFSASDYDGQVNVTLSLRQPGSSIKPFTYVTALKKGYNASTLLLDVPTKFYGGEGQPDYEPVNYDGKFRGPIQLRYALANSVNVPAVKMLAMVGIKDVLTTATDLGITTLPPTKETLQRVGLSLTLGGGEVRLLDITDAYSAFMNGGFRVDPIAILKVTDQKGKVLEEVKPKKGKRVLTPEQAYMMVDILSDNEARKDVFGVNSLLNIAGRQIAVKTGTTNDKRDNWTIGGNMDAVVGVWVGNNDNSQMLQVASGVSGASPIWRRILLAALTGKSPRTFEVPGGVVTAAVDSFSGFAAHDGYPSRVEKFVDGTQPGEDPVHVKLKVCKTDGKLATPGDVVSGNYEEKEFYVLKEKDPSAKEGENRWQDGINLWLSSQADSRYHPPSDYCGSTNPVSVEFISPKDQNSNLSNDITIEVRADSTNKITQVELEIDNVKVATLVSRPFKHTTNLSNGVHTIKAIAKDDKNNSSDRTIKIGVNTAWDYVPATPTPTVTMSPTPTIAITP</sequence>
<dbReference type="Pfam" id="PF00905">
    <property type="entry name" value="Transpeptidase"/>
    <property type="match status" value="1"/>
</dbReference>
<keyword evidence="10" id="KW-0133">Cell shape</keyword>
<evidence type="ECO:0000313" key="20">
    <source>
        <dbReference type="Proteomes" id="UP000034603"/>
    </source>
</evidence>
<name>A0A0G0HZI2_9BACT</name>
<dbReference type="InterPro" id="IPR023346">
    <property type="entry name" value="Lysozyme-like_dom_sf"/>
</dbReference>
<comment type="subcellular location">
    <subcellularLocation>
        <location evidence="1">Cell membrane</location>
    </subcellularLocation>
</comment>
<evidence type="ECO:0000259" key="18">
    <source>
        <dbReference type="Pfam" id="PF00912"/>
    </source>
</evidence>
<comment type="catalytic activity">
    <reaction evidence="15">
        <text>Preferential cleavage: (Ac)2-L-Lys-D-Ala-|-D-Ala. Also transpeptidation of peptidyl-alanyl moieties that are N-acyl substituents of D-alanine.</text>
        <dbReference type="EC" id="3.4.16.4"/>
    </reaction>
</comment>
<evidence type="ECO:0000256" key="6">
    <source>
        <dbReference type="ARBA" id="ARBA00022670"/>
    </source>
</evidence>
<dbReference type="GO" id="GO:0030288">
    <property type="term" value="C:outer membrane-bounded periplasmic space"/>
    <property type="evidence" value="ECO:0007669"/>
    <property type="project" value="TreeGrafter"/>
</dbReference>
<evidence type="ECO:0000256" key="15">
    <source>
        <dbReference type="ARBA" id="ARBA00034000"/>
    </source>
</evidence>
<evidence type="ECO:0000256" key="11">
    <source>
        <dbReference type="ARBA" id="ARBA00022984"/>
    </source>
</evidence>
<keyword evidence="9" id="KW-0378">Hydrolase</keyword>
<feature type="domain" description="Glycosyl transferase family 51" evidence="18">
    <location>
        <begin position="81"/>
        <end position="255"/>
    </location>
</feature>
<dbReference type="Gene3D" id="1.10.3810.10">
    <property type="entry name" value="Biosynthetic peptidoglycan transglycosylase-like"/>
    <property type="match status" value="1"/>
</dbReference>
<dbReference type="InterPro" id="IPR036950">
    <property type="entry name" value="PBP_transglycosylase"/>
</dbReference>
<accession>A0A0G0HZI2</accession>
<dbReference type="GO" id="GO:0009252">
    <property type="term" value="P:peptidoglycan biosynthetic process"/>
    <property type="evidence" value="ECO:0007669"/>
    <property type="project" value="UniProtKB-KW"/>
</dbReference>
<dbReference type="SUPFAM" id="SSF56601">
    <property type="entry name" value="beta-lactamase/transpeptidase-like"/>
    <property type="match status" value="1"/>
</dbReference>
<dbReference type="PANTHER" id="PTHR32282:SF11">
    <property type="entry name" value="PENICILLIN-BINDING PROTEIN 1B"/>
    <property type="match status" value="1"/>
</dbReference>
<evidence type="ECO:0000256" key="4">
    <source>
        <dbReference type="ARBA" id="ARBA00022475"/>
    </source>
</evidence>
<evidence type="ECO:0000256" key="5">
    <source>
        <dbReference type="ARBA" id="ARBA00022645"/>
    </source>
</evidence>
<dbReference type="EMBL" id="LBTR01000034">
    <property type="protein sequence ID" value="KKQ44070.1"/>
    <property type="molecule type" value="Genomic_DNA"/>
</dbReference>
<dbReference type="Proteomes" id="UP000034603">
    <property type="component" value="Unassembled WGS sequence"/>
</dbReference>
<keyword evidence="11" id="KW-0573">Peptidoglycan synthesis</keyword>
<gene>
    <name evidence="19" type="ORF">US62_C0034G0008</name>
</gene>
<dbReference type="NCBIfam" id="TIGR02074">
    <property type="entry name" value="PBP_1a_fam"/>
    <property type="match status" value="1"/>
</dbReference>
<keyword evidence="7" id="KW-0328">Glycosyltransferase</keyword>
<dbReference type="GO" id="GO:0006508">
    <property type="term" value="P:proteolysis"/>
    <property type="evidence" value="ECO:0007669"/>
    <property type="project" value="UniProtKB-KW"/>
</dbReference>
<reference evidence="19 20" key="1">
    <citation type="journal article" date="2015" name="Nature">
        <title>rRNA introns, odd ribosomes, and small enigmatic genomes across a large radiation of phyla.</title>
        <authorList>
            <person name="Brown C.T."/>
            <person name="Hug L.A."/>
            <person name="Thomas B.C."/>
            <person name="Sharon I."/>
            <person name="Castelle C.J."/>
            <person name="Singh A."/>
            <person name="Wilkins M.J."/>
            <person name="Williams K.H."/>
            <person name="Banfield J.F."/>
        </authorList>
    </citation>
    <scope>NUCLEOTIDE SEQUENCE [LARGE SCALE GENOMIC DNA]</scope>
</reference>
<comment type="similarity">
    <text evidence="3">In the N-terminal section; belongs to the glycosyltransferase 51 family.</text>
</comment>
<dbReference type="GO" id="GO:0005886">
    <property type="term" value="C:plasma membrane"/>
    <property type="evidence" value="ECO:0007669"/>
    <property type="project" value="UniProtKB-SubCell"/>
</dbReference>
<evidence type="ECO:0000256" key="1">
    <source>
        <dbReference type="ARBA" id="ARBA00004236"/>
    </source>
</evidence>
<evidence type="ECO:0000256" key="9">
    <source>
        <dbReference type="ARBA" id="ARBA00022801"/>
    </source>
</evidence>
<dbReference type="AlphaFoldDB" id="A0A0G0HZI2"/>
<keyword evidence="8" id="KW-0808">Transferase</keyword>
<comment type="similarity">
    <text evidence="2">In the C-terminal section; belongs to the transpeptidase family.</text>
</comment>
<comment type="caution">
    <text evidence="19">The sequence shown here is derived from an EMBL/GenBank/DDBJ whole genome shotgun (WGS) entry which is preliminary data.</text>
</comment>
<dbReference type="PANTHER" id="PTHR32282">
    <property type="entry name" value="BINDING PROTEIN TRANSPEPTIDASE, PUTATIVE-RELATED"/>
    <property type="match status" value="1"/>
</dbReference>
<dbReference type="Pfam" id="PF00912">
    <property type="entry name" value="Transgly"/>
    <property type="match status" value="1"/>
</dbReference>
<dbReference type="InterPro" id="IPR050396">
    <property type="entry name" value="Glycosyltr_51/Transpeptidase"/>
</dbReference>
<dbReference type="InterPro" id="IPR013783">
    <property type="entry name" value="Ig-like_fold"/>
</dbReference>
<evidence type="ECO:0000256" key="2">
    <source>
        <dbReference type="ARBA" id="ARBA00007090"/>
    </source>
</evidence>
<keyword evidence="14" id="KW-0961">Cell wall biogenesis/degradation</keyword>
<dbReference type="GO" id="GO:0008360">
    <property type="term" value="P:regulation of cell shape"/>
    <property type="evidence" value="ECO:0007669"/>
    <property type="project" value="UniProtKB-KW"/>
</dbReference>
<evidence type="ECO:0000259" key="17">
    <source>
        <dbReference type="Pfam" id="PF00905"/>
    </source>
</evidence>
<comment type="catalytic activity">
    <reaction evidence="16">
        <text>[GlcNAc-(1-&gt;4)-Mur2Ac(oyl-L-Ala-gamma-D-Glu-L-Lys-D-Ala-D-Ala)](n)-di-trans,octa-cis-undecaprenyl diphosphate + beta-D-GlcNAc-(1-&gt;4)-Mur2Ac(oyl-L-Ala-gamma-D-Glu-L-Lys-D-Ala-D-Ala)-di-trans,octa-cis-undecaprenyl diphosphate = [GlcNAc-(1-&gt;4)-Mur2Ac(oyl-L-Ala-gamma-D-Glu-L-Lys-D-Ala-D-Ala)](n+1)-di-trans,octa-cis-undecaprenyl diphosphate + di-trans,octa-cis-undecaprenyl diphosphate + H(+)</text>
        <dbReference type="Rhea" id="RHEA:23708"/>
        <dbReference type="Rhea" id="RHEA-COMP:9602"/>
        <dbReference type="Rhea" id="RHEA-COMP:9603"/>
        <dbReference type="ChEBI" id="CHEBI:15378"/>
        <dbReference type="ChEBI" id="CHEBI:58405"/>
        <dbReference type="ChEBI" id="CHEBI:60033"/>
        <dbReference type="ChEBI" id="CHEBI:78435"/>
        <dbReference type="EC" id="2.4.99.28"/>
    </reaction>
</comment>
<protein>
    <submittedName>
        <fullName evidence="19">Penicillin-binding protein</fullName>
    </submittedName>
</protein>
<dbReference type="SUPFAM" id="SSF53955">
    <property type="entry name" value="Lysozyme-like"/>
    <property type="match status" value="1"/>
</dbReference>
<dbReference type="GO" id="GO:0008955">
    <property type="term" value="F:peptidoglycan glycosyltransferase activity"/>
    <property type="evidence" value="ECO:0007669"/>
    <property type="project" value="UniProtKB-EC"/>
</dbReference>
<evidence type="ECO:0000256" key="13">
    <source>
        <dbReference type="ARBA" id="ARBA00023268"/>
    </source>
</evidence>
<evidence type="ECO:0000256" key="12">
    <source>
        <dbReference type="ARBA" id="ARBA00023136"/>
    </source>
</evidence>
<dbReference type="GO" id="GO:0071555">
    <property type="term" value="P:cell wall organization"/>
    <property type="evidence" value="ECO:0007669"/>
    <property type="project" value="UniProtKB-KW"/>
</dbReference>
<dbReference type="Pfam" id="PF17957">
    <property type="entry name" value="Big_7"/>
    <property type="match status" value="1"/>
</dbReference>
<dbReference type="FunFam" id="1.10.3810.10:FF:000001">
    <property type="entry name" value="Penicillin-binding protein 1A"/>
    <property type="match status" value="1"/>
</dbReference>
<keyword evidence="4" id="KW-1003">Cell membrane</keyword>
<dbReference type="InterPro" id="IPR001460">
    <property type="entry name" value="PCN-bd_Tpept"/>
</dbReference>
<keyword evidence="12" id="KW-0472">Membrane</keyword>
<dbReference type="GO" id="GO:0009002">
    <property type="term" value="F:serine-type D-Ala-D-Ala carboxypeptidase activity"/>
    <property type="evidence" value="ECO:0007669"/>
    <property type="project" value="UniProtKB-EC"/>
</dbReference>
<evidence type="ECO:0000256" key="7">
    <source>
        <dbReference type="ARBA" id="ARBA00022676"/>
    </source>
</evidence>
<keyword evidence="5" id="KW-0121">Carboxypeptidase</keyword>
<dbReference type="GO" id="GO:0008658">
    <property type="term" value="F:penicillin binding"/>
    <property type="evidence" value="ECO:0007669"/>
    <property type="project" value="InterPro"/>
</dbReference>
<evidence type="ECO:0000256" key="16">
    <source>
        <dbReference type="ARBA" id="ARBA00049902"/>
    </source>
</evidence>
<dbReference type="Gene3D" id="3.40.710.10">
    <property type="entry name" value="DD-peptidase/beta-lactamase superfamily"/>
    <property type="match status" value="1"/>
</dbReference>
<organism evidence="19 20">
    <name type="scientific">Candidatus Woesebacteria bacterium GW2011_GWA1_37_8</name>
    <dbReference type="NCBI Taxonomy" id="1618546"/>
    <lineage>
        <taxon>Bacteria</taxon>
        <taxon>Candidatus Woeseibacteriota</taxon>
    </lineage>
</organism>
<evidence type="ECO:0000256" key="3">
    <source>
        <dbReference type="ARBA" id="ARBA00007739"/>
    </source>
</evidence>
<dbReference type="PATRIC" id="fig|1618546.3.peg.759"/>
<keyword evidence="13" id="KW-0511">Multifunctional enzyme</keyword>
<keyword evidence="6" id="KW-0645">Protease</keyword>
<evidence type="ECO:0000256" key="10">
    <source>
        <dbReference type="ARBA" id="ARBA00022960"/>
    </source>
</evidence>
<proteinExistence type="inferred from homology"/>
<dbReference type="InterPro" id="IPR001264">
    <property type="entry name" value="Glyco_trans_51"/>
</dbReference>
<evidence type="ECO:0000313" key="19">
    <source>
        <dbReference type="EMBL" id="KKQ44070.1"/>
    </source>
</evidence>